<evidence type="ECO:0000259" key="1">
    <source>
        <dbReference type="PROSITE" id="PS50053"/>
    </source>
</evidence>
<reference evidence="2 3" key="1">
    <citation type="journal article" date="2019" name="Nat. Plants">
        <title>Stout camphor tree genome fills gaps in understanding of flowering plant genome evolution.</title>
        <authorList>
            <person name="Chaw S.M."/>
            <person name="Liu Y.C."/>
            <person name="Wu Y.W."/>
            <person name="Wang H.Y."/>
            <person name="Lin C.I."/>
            <person name="Wu C.S."/>
            <person name="Ke H.M."/>
            <person name="Chang L.Y."/>
            <person name="Hsu C.Y."/>
            <person name="Yang H.T."/>
            <person name="Sudianto E."/>
            <person name="Hsu M.H."/>
            <person name="Wu K.P."/>
            <person name="Wang L.N."/>
            <person name="Leebens-Mack J.H."/>
            <person name="Tsai I.J."/>
        </authorList>
    </citation>
    <scope>NUCLEOTIDE SEQUENCE [LARGE SCALE GENOMIC DNA]</scope>
    <source>
        <strain evidence="3">cv. Chaw 1501</strain>
        <tissue evidence="2">Young leaves</tissue>
    </source>
</reference>
<name>A0A443PWK3_9MAGN</name>
<dbReference type="GO" id="GO:0043161">
    <property type="term" value="P:proteasome-mediated ubiquitin-dependent protein catabolic process"/>
    <property type="evidence" value="ECO:0007669"/>
    <property type="project" value="TreeGrafter"/>
</dbReference>
<dbReference type="PROSITE" id="PS50053">
    <property type="entry name" value="UBIQUITIN_2"/>
    <property type="match status" value="3"/>
</dbReference>
<dbReference type="GO" id="GO:0043130">
    <property type="term" value="F:ubiquitin binding"/>
    <property type="evidence" value="ECO:0007669"/>
    <property type="project" value="TreeGrafter"/>
</dbReference>
<feature type="domain" description="Ubiquitin-like" evidence="1">
    <location>
        <begin position="162"/>
        <end position="233"/>
    </location>
</feature>
<dbReference type="GO" id="GO:0070628">
    <property type="term" value="F:proteasome binding"/>
    <property type="evidence" value="ECO:0007669"/>
    <property type="project" value="TreeGrafter"/>
</dbReference>
<evidence type="ECO:0000313" key="2">
    <source>
        <dbReference type="EMBL" id="RWR95138.1"/>
    </source>
</evidence>
<dbReference type="Gene3D" id="3.10.20.90">
    <property type="entry name" value="Phosphatidylinositol 3-kinase Catalytic Subunit, Chain A, domain 1"/>
    <property type="match status" value="3"/>
</dbReference>
<dbReference type="EMBL" id="QPKB01000011">
    <property type="protein sequence ID" value="RWR95138.1"/>
    <property type="molecule type" value="Genomic_DNA"/>
</dbReference>
<gene>
    <name evidence="2" type="ORF">CKAN_02446600</name>
</gene>
<dbReference type="STRING" id="337451.A0A443PWK3"/>
<dbReference type="GO" id="GO:0031593">
    <property type="term" value="F:polyubiquitin modification-dependent protein binding"/>
    <property type="evidence" value="ECO:0007669"/>
    <property type="project" value="TreeGrafter"/>
</dbReference>
<evidence type="ECO:0000313" key="3">
    <source>
        <dbReference type="Proteomes" id="UP000283530"/>
    </source>
</evidence>
<organism evidence="2 3">
    <name type="scientific">Cinnamomum micranthum f. kanehirae</name>
    <dbReference type="NCBI Taxonomy" id="337451"/>
    <lineage>
        <taxon>Eukaryota</taxon>
        <taxon>Viridiplantae</taxon>
        <taxon>Streptophyta</taxon>
        <taxon>Embryophyta</taxon>
        <taxon>Tracheophyta</taxon>
        <taxon>Spermatophyta</taxon>
        <taxon>Magnoliopsida</taxon>
        <taxon>Magnoliidae</taxon>
        <taxon>Laurales</taxon>
        <taxon>Lauraceae</taxon>
        <taxon>Cinnamomum</taxon>
    </lineage>
</organism>
<proteinExistence type="predicted"/>
<dbReference type="OrthoDB" id="428577at2759"/>
<dbReference type="GO" id="GO:0005654">
    <property type="term" value="C:nucleoplasm"/>
    <property type="evidence" value="ECO:0007669"/>
    <property type="project" value="TreeGrafter"/>
</dbReference>
<dbReference type="SMART" id="SM00213">
    <property type="entry name" value="UBQ"/>
    <property type="match status" value="3"/>
</dbReference>
<feature type="domain" description="Ubiquitin-like" evidence="1">
    <location>
        <begin position="77"/>
        <end position="148"/>
    </location>
</feature>
<dbReference type="InterPro" id="IPR029071">
    <property type="entry name" value="Ubiquitin-like_domsf"/>
</dbReference>
<dbReference type="AlphaFoldDB" id="A0A443PWK3"/>
<dbReference type="GO" id="GO:0005829">
    <property type="term" value="C:cytosol"/>
    <property type="evidence" value="ECO:0007669"/>
    <property type="project" value="TreeGrafter"/>
</dbReference>
<dbReference type="Pfam" id="PF00240">
    <property type="entry name" value="ubiquitin"/>
    <property type="match status" value="3"/>
</dbReference>
<dbReference type="Proteomes" id="UP000283530">
    <property type="component" value="Unassembled WGS sequence"/>
</dbReference>
<dbReference type="PANTHER" id="PTHR10621:SF0">
    <property type="entry name" value="UV EXCISION REPAIR PROTEIN RAD23"/>
    <property type="match status" value="1"/>
</dbReference>
<comment type="caution">
    <text evidence="2">The sequence shown here is derived from an EMBL/GenBank/DDBJ whole genome shotgun (WGS) entry which is preliminary data.</text>
</comment>
<feature type="domain" description="Ubiquitin-like" evidence="1">
    <location>
        <begin position="1"/>
        <end position="75"/>
    </location>
</feature>
<protein>
    <submittedName>
        <fullName evidence="2">Polyubiquitin</fullName>
    </submittedName>
</protein>
<accession>A0A443PWK3</accession>
<dbReference type="CDD" id="cd17039">
    <property type="entry name" value="Ubl_ubiquitin_like"/>
    <property type="match status" value="2"/>
</dbReference>
<sequence length="242" mass="27761">MIIYVVTEEGEIPLEVDLMETVLVVKQKLQLLLRVPVARQTLSIYDIELVDGFEMEFYGINKNTRINLTIMPSNNKFQIVVKLLTRDQIDLEVEAMDTVISLMDKIHNNIGVPIRQLTLFYLGTELENHWRLSDYGIGLHSEILAILKPVPHSRMIPQPRRLSLVVQTSSSLNSASIPLEMNECDTVSNVRELLLEKNYLPRNDYFFIHKQRIMKDNQSLRSHGVKNGDSIQVFQGTVSKGE</sequence>
<dbReference type="InterPro" id="IPR000626">
    <property type="entry name" value="Ubiquitin-like_dom"/>
</dbReference>
<dbReference type="PANTHER" id="PTHR10621">
    <property type="entry name" value="UV EXCISION REPAIR PROTEIN RAD23"/>
    <property type="match status" value="1"/>
</dbReference>
<keyword evidence="3" id="KW-1185">Reference proteome</keyword>
<dbReference type="SUPFAM" id="SSF54236">
    <property type="entry name" value="Ubiquitin-like"/>
    <property type="match status" value="3"/>
</dbReference>